<sequence>MFLNMLGNSEKTMRTALSKRTEEEIVEPDRRGGRHEMLEENDAKMRAAALEQIQKFPRMESHSCRQSSTREYLHQYLTVEKIHYFYQNDNINQPQCSYHTYRRIFKSLNLSFHPPKKDQCSLCLAYRQADEKRKLEPEDAYNNHTAEKISVRRKKEEAKET</sequence>
<evidence type="ECO:0000313" key="3">
    <source>
        <dbReference type="Proteomes" id="UP001152799"/>
    </source>
</evidence>
<feature type="region of interest" description="Disordered" evidence="1">
    <location>
        <begin position="134"/>
        <end position="161"/>
    </location>
</feature>
<dbReference type="AlphaFoldDB" id="A0A9N9QSG6"/>
<dbReference type="EMBL" id="OU892284">
    <property type="protein sequence ID" value="CAG9772291.1"/>
    <property type="molecule type" value="Genomic_DNA"/>
</dbReference>
<protein>
    <submittedName>
        <fullName evidence="2">Uncharacterized protein</fullName>
    </submittedName>
</protein>
<organism evidence="2 3">
    <name type="scientific">Ceutorhynchus assimilis</name>
    <name type="common">cabbage seed weevil</name>
    <dbReference type="NCBI Taxonomy" id="467358"/>
    <lineage>
        <taxon>Eukaryota</taxon>
        <taxon>Metazoa</taxon>
        <taxon>Ecdysozoa</taxon>
        <taxon>Arthropoda</taxon>
        <taxon>Hexapoda</taxon>
        <taxon>Insecta</taxon>
        <taxon>Pterygota</taxon>
        <taxon>Neoptera</taxon>
        <taxon>Endopterygota</taxon>
        <taxon>Coleoptera</taxon>
        <taxon>Polyphaga</taxon>
        <taxon>Cucujiformia</taxon>
        <taxon>Curculionidae</taxon>
        <taxon>Ceutorhynchinae</taxon>
        <taxon>Ceutorhynchus</taxon>
    </lineage>
</organism>
<evidence type="ECO:0000256" key="1">
    <source>
        <dbReference type="SAM" id="MobiDB-lite"/>
    </source>
</evidence>
<name>A0A9N9QSG6_9CUCU</name>
<gene>
    <name evidence="2" type="ORF">CEUTPL_LOCUS12709</name>
</gene>
<dbReference type="PANTHER" id="PTHR10773:SF19">
    <property type="match status" value="1"/>
</dbReference>
<feature type="compositionally biased region" description="Basic and acidic residues" evidence="1">
    <location>
        <begin position="145"/>
        <end position="161"/>
    </location>
</feature>
<dbReference type="OrthoDB" id="6772146at2759"/>
<keyword evidence="3" id="KW-1185">Reference proteome</keyword>
<evidence type="ECO:0000313" key="2">
    <source>
        <dbReference type="EMBL" id="CAG9772291.1"/>
    </source>
</evidence>
<dbReference type="PANTHER" id="PTHR10773">
    <property type="entry name" value="DNA-DIRECTED RNA POLYMERASES I, II, AND III SUBUNIT RPABC2"/>
    <property type="match status" value="1"/>
</dbReference>
<accession>A0A9N9QSG6</accession>
<dbReference type="Proteomes" id="UP001152799">
    <property type="component" value="Chromosome 8"/>
</dbReference>
<proteinExistence type="predicted"/>
<reference evidence="2" key="1">
    <citation type="submission" date="2022-01" db="EMBL/GenBank/DDBJ databases">
        <authorList>
            <person name="King R."/>
        </authorList>
    </citation>
    <scope>NUCLEOTIDE SEQUENCE</scope>
</reference>